<feature type="domain" description="Amidase" evidence="1">
    <location>
        <begin position="28"/>
        <end position="457"/>
    </location>
</feature>
<dbReference type="PANTHER" id="PTHR11895:SF76">
    <property type="entry name" value="INDOLEACETAMIDE HYDROLASE"/>
    <property type="match status" value="1"/>
</dbReference>
<dbReference type="RefSeq" id="WP_277522763.1">
    <property type="nucleotide sequence ID" value="NZ_JAMQOT010000005.1"/>
</dbReference>
<reference evidence="2" key="1">
    <citation type="submission" date="2022-06" db="EMBL/GenBank/DDBJ databases">
        <title>Natrinema sp. a new haloarchaeum isolate from saline soil.</title>
        <authorList>
            <person name="Strakova D."/>
            <person name="Galisteo C."/>
            <person name="Sanchez-Porro C."/>
            <person name="Ventosa A."/>
        </authorList>
    </citation>
    <scope>NUCLEOTIDE SEQUENCE</scope>
    <source>
        <strain evidence="2">S1CR25-10</strain>
    </source>
</reference>
<dbReference type="GO" id="GO:0003824">
    <property type="term" value="F:catalytic activity"/>
    <property type="evidence" value="ECO:0007669"/>
    <property type="project" value="InterPro"/>
</dbReference>
<dbReference type="PANTHER" id="PTHR11895">
    <property type="entry name" value="TRANSAMIDASE"/>
    <property type="match status" value="1"/>
</dbReference>
<dbReference type="EMBL" id="JAMQOT010000005">
    <property type="protein sequence ID" value="MDF9747007.1"/>
    <property type="molecule type" value="Genomic_DNA"/>
</dbReference>
<dbReference type="AlphaFoldDB" id="A0A9Q4L3N4"/>
<accession>A0A9Q4L3N4</accession>
<dbReference type="InterPro" id="IPR023631">
    <property type="entry name" value="Amidase_dom"/>
</dbReference>
<evidence type="ECO:0000313" key="2">
    <source>
        <dbReference type="EMBL" id="MDF9747007.1"/>
    </source>
</evidence>
<comment type="caution">
    <text evidence="2">The sequence shown here is derived from an EMBL/GenBank/DDBJ whole genome shotgun (WGS) entry which is preliminary data.</text>
</comment>
<protein>
    <submittedName>
        <fullName evidence="2">Amidase</fullName>
    </submittedName>
</protein>
<proteinExistence type="predicted"/>
<organism evidence="2 3">
    <name type="scientific">Natrinema salsiterrestre</name>
    <dbReference type="NCBI Taxonomy" id="2950540"/>
    <lineage>
        <taxon>Archaea</taxon>
        <taxon>Methanobacteriati</taxon>
        <taxon>Methanobacteriota</taxon>
        <taxon>Stenosarchaea group</taxon>
        <taxon>Halobacteria</taxon>
        <taxon>Halobacteriales</taxon>
        <taxon>Natrialbaceae</taxon>
        <taxon>Natrinema</taxon>
    </lineage>
</organism>
<evidence type="ECO:0000259" key="1">
    <source>
        <dbReference type="Pfam" id="PF01425"/>
    </source>
</evidence>
<dbReference type="Proteomes" id="UP001154061">
    <property type="component" value="Unassembled WGS sequence"/>
</dbReference>
<dbReference type="Gene3D" id="3.90.1300.10">
    <property type="entry name" value="Amidase signature (AS) domain"/>
    <property type="match status" value="1"/>
</dbReference>
<name>A0A9Q4L3N4_9EURY</name>
<keyword evidence="3" id="KW-1185">Reference proteome</keyword>
<dbReference type="InterPro" id="IPR020556">
    <property type="entry name" value="Amidase_CS"/>
</dbReference>
<dbReference type="InterPro" id="IPR036928">
    <property type="entry name" value="AS_sf"/>
</dbReference>
<dbReference type="PROSITE" id="PS00571">
    <property type="entry name" value="AMIDASES"/>
    <property type="match status" value="1"/>
</dbReference>
<gene>
    <name evidence="2" type="ORF">NDI89_15555</name>
</gene>
<dbReference type="Pfam" id="PF01425">
    <property type="entry name" value="Amidase"/>
    <property type="match status" value="1"/>
</dbReference>
<sequence>MSRETELTGLSATELAARIRTGDVTATDAVEAHLERIDSLDGEINAFVTVCEDEALEAAAEADRALEDGADVGPLHGVPLALKDLGSVKEGVRHTYGSALFADHVADRTSAIVERLEDAGAIVIGKTNTPELGHKGTTDNELIGATASPIDTDLNAGGSSGGSAAALAAGMTPIATGSDAGGSLRIPAAACGVYGFKPTFGLIPDDGRPSAFGRELQHTTKGPMTRTVEDAALLLSLMDGPHPDDPNSVPVDIDYRDAVERPIDDYRIAYSPDLDAFPIDDDVRAVVDDAVTAFADAGATVDTVPLDHGYSMAELSEAAMPAYTTSVLESATVIEEAHGVDFLERSDEVSDSLLAMLHVGEEYGPEDVARSGIVRTGVYDAVQDLFADYDLLVAPTLSRADLGLYEDLEAEAWDWPLTWPFNWTGHPVASAPAGLTDRGHPVGLQLVGRRFADDEILAASAALERERPWNHLYE</sequence>
<dbReference type="InterPro" id="IPR000120">
    <property type="entry name" value="Amidase"/>
</dbReference>
<dbReference type="SUPFAM" id="SSF75304">
    <property type="entry name" value="Amidase signature (AS) enzymes"/>
    <property type="match status" value="1"/>
</dbReference>
<evidence type="ECO:0000313" key="3">
    <source>
        <dbReference type="Proteomes" id="UP001154061"/>
    </source>
</evidence>